<dbReference type="Proteomes" id="UP000593564">
    <property type="component" value="Unassembled WGS sequence"/>
</dbReference>
<dbReference type="AlphaFoldDB" id="A0A7J7I307"/>
<reference evidence="4" key="1">
    <citation type="journal article" date="2020" name="Nat. Commun.">
        <title>Genome assembly of wild tea tree DASZ reveals pedigree and selection history of tea varieties.</title>
        <authorList>
            <person name="Zhang W."/>
            <person name="Zhang Y."/>
            <person name="Qiu H."/>
            <person name="Guo Y."/>
            <person name="Wan H."/>
            <person name="Zhang X."/>
            <person name="Scossa F."/>
            <person name="Alseekh S."/>
            <person name="Zhang Q."/>
            <person name="Wang P."/>
            <person name="Xu L."/>
            <person name="Schmidt M.H."/>
            <person name="Jia X."/>
            <person name="Li D."/>
            <person name="Zhu A."/>
            <person name="Guo F."/>
            <person name="Chen W."/>
            <person name="Ni D."/>
            <person name="Usadel B."/>
            <person name="Fernie A.R."/>
            <person name="Wen W."/>
        </authorList>
    </citation>
    <scope>NUCLEOTIDE SEQUENCE [LARGE SCALE GENOMIC DNA]</scope>
    <source>
        <strain evidence="4">cv. G240</strain>
    </source>
</reference>
<feature type="region of interest" description="Disordered" evidence="1">
    <location>
        <begin position="415"/>
        <end position="437"/>
    </location>
</feature>
<evidence type="ECO:0000259" key="2">
    <source>
        <dbReference type="Pfam" id="PF22600"/>
    </source>
</evidence>
<dbReference type="EMBL" id="JACBKZ010000001">
    <property type="protein sequence ID" value="KAF5959412.1"/>
    <property type="molecule type" value="Genomic_DNA"/>
</dbReference>
<dbReference type="InterPro" id="IPR054708">
    <property type="entry name" value="MTPAP-like_central"/>
</dbReference>
<evidence type="ECO:0000313" key="4">
    <source>
        <dbReference type="Proteomes" id="UP000593564"/>
    </source>
</evidence>
<dbReference type="Pfam" id="PF22600">
    <property type="entry name" value="MTPAP-like_central"/>
    <property type="match status" value="1"/>
</dbReference>
<sequence length="437" mass="50111">MNDYNTLELTLRDILRVISPLEEDWAKRFQFINELRAVVESVESLRGATVEPYGSFVSNLFTRWGDLDISIELPNGSFISSAGKKLKQTLLGDLQKALRRRGGWYKLQFIANARVPILKFESNYLNISCDVSINSLNGQMKSKLLFWINEIDGRFRNMVLLARSYNKLIDGDAVKEWAKTHGINDSKSGTLNSYCLSMLIIFHFQTCVPPLLPPLKEIYPGNIVDDLIGVRAVAERHIEEICAENINKFRSDKSRKINRSSLSELFISFLKKFAEISSRASEKGICPYTGQWEQIDANMRWLPKTYALFVEDPFEQPVNTARTVSIRHLTRISEAFQGTHYALTSRNQSYSSLIPTLVRPHVSQSIWRTPNNASGYNASYSRSRPQMHRAVHSPSQVLHQFQNMRIDRRPSNVTTQRMVSNASNSQGQRAWRPRSDW</sequence>
<proteinExistence type="predicted"/>
<dbReference type="PANTHER" id="PTHR12271:SF123">
    <property type="entry name" value="PROTEIN HESO1"/>
    <property type="match status" value="1"/>
</dbReference>
<evidence type="ECO:0000313" key="3">
    <source>
        <dbReference type="EMBL" id="KAF5959412.1"/>
    </source>
</evidence>
<dbReference type="SUPFAM" id="SSF81301">
    <property type="entry name" value="Nucleotidyltransferase"/>
    <property type="match status" value="1"/>
</dbReference>
<keyword evidence="4" id="KW-1185">Reference proteome</keyword>
<protein>
    <recommendedName>
        <fullName evidence="2">Poly(A) RNA polymerase mitochondrial-like central palm domain-containing protein</fullName>
    </recommendedName>
</protein>
<dbReference type="SUPFAM" id="SSF81631">
    <property type="entry name" value="PAP/OAS1 substrate-binding domain"/>
    <property type="match status" value="1"/>
</dbReference>
<dbReference type="CDD" id="cd05402">
    <property type="entry name" value="NT_PAP_TUTase"/>
    <property type="match status" value="1"/>
</dbReference>
<feature type="compositionally biased region" description="Polar residues" evidence="1">
    <location>
        <begin position="415"/>
        <end position="428"/>
    </location>
</feature>
<name>A0A7J7I307_CAMSI</name>
<accession>A0A7J7I307</accession>
<comment type="caution">
    <text evidence="3">The sequence shown here is derived from an EMBL/GenBank/DDBJ whole genome shotgun (WGS) entry which is preliminary data.</text>
</comment>
<evidence type="ECO:0000256" key="1">
    <source>
        <dbReference type="SAM" id="MobiDB-lite"/>
    </source>
</evidence>
<gene>
    <name evidence="3" type="ORF">HYC85_000621</name>
</gene>
<dbReference type="Gene3D" id="1.10.1410.10">
    <property type="match status" value="1"/>
</dbReference>
<dbReference type="Gene3D" id="3.30.460.10">
    <property type="entry name" value="Beta Polymerase, domain 2"/>
    <property type="match status" value="1"/>
</dbReference>
<dbReference type="GO" id="GO:0050265">
    <property type="term" value="F:RNA uridylyltransferase activity"/>
    <property type="evidence" value="ECO:0007669"/>
    <property type="project" value="TreeGrafter"/>
</dbReference>
<feature type="domain" description="Poly(A) RNA polymerase mitochondrial-like central palm" evidence="2">
    <location>
        <begin position="10"/>
        <end position="145"/>
    </location>
</feature>
<dbReference type="GO" id="GO:0031123">
    <property type="term" value="P:RNA 3'-end processing"/>
    <property type="evidence" value="ECO:0007669"/>
    <property type="project" value="TreeGrafter"/>
</dbReference>
<reference evidence="3 4" key="2">
    <citation type="submission" date="2020-07" db="EMBL/GenBank/DDBJ databases">
        <title>Genome assembly of wild tea tree DASZ reveals pedigree and selection history of tea varieties.</title>
        <authorList>
            <person name="Zhang W."/>
        </authorList>
    </citation>
    <scope>NUCLEOTIDE SEQUENCE [LARGE SCALE GENOMIC DNA]</scope>
    <source>
        <strain evidence="4">cv. G240</strain>
        <tissue evidence="3">Leaf</tissue>
    </source>
</reference>
<organism evidence="3 4">
    <name type="scientific">Camellia sinensis</name>
    <name type="common">Tea plant</name>
    <name type="synonym">Thea sinensis</name>
    <dbReference type="NCBI Taxonomy" id="4442"/>
    <lineage>
        <taxon>Eukaryota</taxon>
        <taxon>Viridiplantae</taxon>
        <taxon>Streptophyta</taxon>
        <taxon>Embryophyta</taxon>
        <taxon>Tracheophyta</taxon>
        <taxon>Spermatophyta</taxon>
        <taxon>Magnoliopsida</taxon>
        <taxon>eudicotyledons</taxon>
        <taxon>Gunneridae</taxon>
        <taxon>Pentapetalae</taxon>
        <taxon>asterids</taxon>
        <taxon>Ericales</taxon>
        <taxon>Theaceae</taxon>
        <taxon>Camellia</taxon>
    </lineage>
</organism>
<dbReference type="InterPro" id="IPR043519">
    <property type="entry name" value="NT_sf"/>
</dbReference>
<dbReference type="PANTHER" id="PTHR12271">
    <property type="entry name" value="POLY A POLYMERASE CID PAP -RELATED"/>
    <property type="match status" value="1"/>
</dbReference>